<keyword evidence="6 9" id="KW-0675">Receptor</keyword>
<feature type="transmembrane region" description="Helical" evidence="8">
    <location>
        <begin position="110"/>
        <end position="134"/>
    </location>
</feature>
<reference evidence="9 10" key="1">
    <citation type="submission" date="2015-12" db="EMBL/GenBank/DDBJ databases">
        <title>The genome of Folsomia candida.</title>
        <authorList>
            <person name="Faddeeva A."/>
            <person name="Derks M.F."/>
            <person name="Anvar Y."/>
            <person name="Smit S."/>
            <person name="Van Straalen N."/>
            <person name="Roelofs D."/>
        </authorList>
    </citation>
    <scope>NUCLEOTIDE SEQUENCE [LARGE SCALE GENOMIC DNA]</scope>
    <source>
        <strain evidence="9 10">VU population</strain>
        <tissue evidence="9">Whole body</tissue>
    </source>
</reference>
<feature type="transmembrane region" description="Helical" evidence="8">
    <location>
        <begin position="212"/>
        <end position="239"/>
    </location>
</feature>
<evidence type="ECO:0000256" key="1">
    <source>
        <dbReference type="ARBA" id="ARBA00004651"/>
    </source>
</evidence>
<accession>A0A226CYH2</accession>
<dbReference type="PANTHER" id="PTHR21143">
    <property type="entry name" value="INVERTEBRATE GUSTATORY RECEPTOR"/>
    <property type="match status" value="1"/>
</dbReference>
<dbReference type="AlphaFoldDB" id="A0A226CYH2"/>
<sequence>MNKRFDSISRKIYQDVTHVFDLVPPHLILAKIFQPYLWVTRLVGILPIQISKQAGSASCKLVSWASCYTGLACATFIFDSSLLLPMYLFLVRLSSGGGGSSTGGQKVTHIAQMMFVSCQYLGAALTYVISILNAPNFVQCWNRTQTLVGKVAVLSSTSNRDFLSVYLGARWSIKMWVVCSVSFSLFCVYSYGSGFDLYMGKDSHPVLYWLMYMGLCMFPYLLCFHILHSVIFSTLSSVLRASFRALRSHCEALADDKFGDATKLYGEINELITEVSRVEGIYVAIQVVIMIICTTMNAFFLVSKFNGVSESLIYGTIIVTYVVWFHWVCRIGESLLNEARGSFIIYSSQLMNNLCIFIILCVLAYAQGKQCCLVVKRLASKDVSGNQEWALIEQPHEVTAKGYFAIRMGLFTTVMGTIATYLIVLLQFKFSSPQENLHPSSSVPSALATELVAGGNQSEISGQE</sequence>
<dbReference type="GO" id="GO:0050909">
    <property type="term" value="P:sensory perception of taste"/>
    <property type="evidence" value="ECO:0007669"/>
    <property type="project" value="InterPro"/>
</dbReference>
<feature type="transmembrane region" description="Helical" evidence="8">
    <location>
        <begin position="312"/>
        <end position="329"/>
    </location>
</feature>
<evidence type="ECO:0000313" key="9">
    <source>
        <dbReference type="EMBL" id="OXA38003.1"/>
    </source>
</evidence>
<evidence type="ECO:0000256" key="6">
    <source>
        <dbReference type="ARBA" id="ARBA00023170"/>
    </source>
</evidence>
<dbReference type="InterPro" id="IPR013604">
    <property type="entry name" value="7TM_chemorcpt"/>
</dbReference>
<protein>
    <submittedName>
        <fullName evidence="9">Gustatory and odorant receptor 24</fullName>
    </submittedName>
</protein>
<dbReference type="GO" id="GO:0030425">
    <property type="term" value="C:dendrite"/>
    <property type="evidence" value="ECO:0007669"/>
    <property type="project" value="TreeGrafter"/>
</dbReference>
<feature type="transmembrane region" description="Helical" evidence="8">
    <location>
        <begin position="281"/>
        <end position="300"/>
    </location>
</feature>
<evidence type="ECO:0000256" key="3">
    <source>
        <dbReference type="ARBA" id="ARBA00022692"/>
    </source>
</evidence>
<dbReference type="GO" id="GO:0030424">
    <property type="term" value="C:axon"/>
    <property type="evidence" value="ECO:0007669"/>
    <property type="project" value="TreeGrafter"/>
</dbReference>
<evidence type="ECO:0000256" key="2">
    <source>
        <dbReference type="ARBA" id="ARBA00022475"/>
    </source>
</evidence>
<dbReference type="GO" id="GO:0043025">
    <property type="term" value="C:neuronal cell body"/>
    <property type="evidence" value="ECO:0007669"/>
    <property type="project" value="TreeGrafter"/>
</dbReference>
<comment type="subcellular location">
    <subcellularLocation>
        <location evidence="1">Cell membrane</location>
        <topology evidence="1">Multi-pass membrane protein</topology>
    </subcellularLocation>
</comment>
<comment type="caution">
    <text evidence="9">The sequence shown here is derived from an EMBL/GenBank/DDBJ whole genome shotgun (WGS) entry which is preliminary data.</text>
</comment>
<dbReference type="Pfam" id="PF08395">
    <property type="entry name" value="7tm_7"/>
    <property type="match status" value="1"/>
</dbReference>
<dbReference type="EMBL" id="LNIX01000049">
    <property type="protein sequence ID" value="OXA38003.1"/>
    <property type="molecule type" value="Genomic_DNA"/>
</dbReference>
<evidence type="ECO:0000256" key="7">
    <source>
        <dbReference type="ARBA" id="ARBA00023224"/>
    </source>
</evidence>
<keyword evidence="10" id="KW-1185">Reference proteome</keyword>
<keyword evidence="5 8" id="KW-0472">Membrane</keyword>
<dbReference type="GO" id="GO:0005886">
    <property type="term" value="C:plasma membrane"/>
    <property type="evidence" value="ECO:0007669"/>
    <property type="project" value="UniProtKB-SubCell"/>
</dbReference>
<organism evidence="9 10">
    <name type="scientific">Folsomia candida</name>
    <name type="common">Springtail</name>
    <dbReference type="NCBI Taxonomy" id="158441"/>
    <lineage>
        <taxon>Eukaryota</taxon>
        <taxon>Metazoa</taxon>
        <taxon>Ecdysozoa</taxon>
        <taxon>Arthropoda</taxon>
        <taxon>Hexapoda</taxon>
        <taxon>Collembola</taxon>
        <taxon>Entomobryomorpha</taxon>
        <taxon>Isotomoidea</taxon>
        <taxon>Isotomidae</taxon>
        <taxon>Proisotominae</taxon>
        <taxon>Folsomia</taxon>
    </lineage>
</organism>
<keyword evidence="4 8" id="KW-1133">Transmembrane helix</keyword>
<evidence type="ECO:0000256" key="4">
    <source>
        <dbReference type="ARBA" id="ARBA00022989"/>
    </source>
</evidence>
<feature type="transmembrane region" description="Helical" evidence="8">
    <location>
        <begin position="61"/>
        <end position="90"/>
    </location>
</feature>
<evidence type="ECO:0000256" key="8">
    <source>
        <dbReference type="SAM" id="Phobius"/>
    </source>
</evidence>
<dbReference type="GO" id="GO:0007165">
    <property type="term" value="P:signal transduction"/>
    <property type="evidence" value="ECO:0007669"/>
    <property type="project" value="UniProtKB-KW"/>
</dbReference>
<gene>
    <name evidence="9" type="ORF">Fcan01_27170</name>
</gene>
<dbReference type="PANTHER" id="PTHR21143:SF121">
    <property type="entry name" value="GUSTATORY AND ODORANT RECEPTOR 21A"/>
    <property type="match status" value="1"/>
</dbReference>
<keyword evidence="3 8" id="KW-0812">Transmembrane</keyword>
<keyword evidence="7" id="KW-0807">Transducer</keyword>
<feature type="transmembrane region" description="Helical" evidence="8">
    <location>
        <begin position="173"/>
        <end position="192"/>
    </location>
</feature>
<name>A0A226CYH2_FOLCA</name>
<evidence type="ECO:0000313" key="10">
    <source>
        <dbReference type="Proteomes" id="UP000198287"/>
    </source>
</evidence>
<keyword evidence="2" id="KW-1003">Cell membrane</keyword>
<evidence type="ECO:0000256" key="5">
    <source>
        <dbReference type="ARBA" id="ARBA00023136"/>
    </source>
</evidence>
<feature type="transmembrane region" description="Helical" evidence="8">
    <location>
        <begin position="350"/>
        <end position="368"/>
    </location>
</feature>
<dbReference type="Proteomes" id="UP000198287">
    <property type="component" value="Unassembled WGS sequence"/>
</dbReference>
<proteinExistence type="predicted"/>
<feature type="transmembrane region" description="Helical" evidence="8">
    <location>
        <begin position="404"/>
        <end position="426"/>
    </location>
</feature>